<feature type="region of interest" description="Disordered" evidence="1">
    <location>
        <begin position="1"/>
        <end position="62"/>
    </location>
</feature>
<reference evidence="2" key="1">
    <citation type="submission" date="2024-05" db="EMBL/GenBank/DDBJ databases">
        <title>The Natural Products Discovery Center: Release of the First 8490 Sequenced Strains for Exploring Actinobacteria Biosynthetic Diversity.</title>
        <authorList>
            <person name="Kalkreuter E."/>
            <person name="Kautsar S.A."/>
            <person name="Yang D."/>
            <person name="Bader C.D."/>
            <person name="Teijaro C.N."/>
            <person name="Fluegel L."/>
            <person name="Davis C.M."/>
            <person name="Simpson J.R."/>
            <person name="Lauterbach L."/>
            <person name="Steele A.D."/>
            <person name="Gui C."/>
            <person name="Meng S."/>
            <person name="Li G."/>
            <person name="Viehrig K."/>
            <person name="Ye F."/>
            <person name="Su P."/>
            <person name="Kiefer A.F."/>
            <person name="Nichols A."/>
            <person name="Cepeda A.J."/>
            <person name="Yan W."/>
            <person name="Fan B."/>
            <person name="Jiang Y."/>
            <person name="Adhikari A."/>
            <person name="Zheng C.-J."/>
            <person name="Schuster L."/>
            <person name="Cowan T.M."/>
            <person name="Smanski M.J."/>
            <person name="Chevrette M.G."/>
            <person name="de Carvalho L.P.S."/>
            <person name="Shen B."/>
        </authorList>
    </citation>
    <scope>NUCLEOTIDE SEQUENCE</scope>
    <source>
        <strain evidence="2">NPDC080035</strain>
    </source>
</reference>
<dbReference type="AlphaFoldDB" id="A0AAU7GCU1"/>
<dbReference type="EMBL" id="CP157390">
    <property type="protein sequence ID" value="XBM47764.1"/>
    <property type="molecule type" value="Genomic_DNA"/>
</dbReference>
<sequence>MDERERGREEPDETEDEYENDTDEVRESLEREAGLTAFGGPAFGRIFDNPDDDGGFDAQHNP</sequence>
<name>A0AAU7GCU1_9MICO</name>
<evidence type="ECO:0000313" key="2">
    <source>
        <dbReference type="EMBL" id="XBM47764.1"/>
    </source>
</evidence>
<feature type="compositionally biased region" description="Acidic residues" evidence="1">
    <location>
        <begin position="10"/>
        <end position="22"/>
    </location>
</feature>
<feature type="compositionally biased region" description="Basic and acidic residues" evidence="1">
    <location>
        <begin position="23"/>
        <end position="33"/>
    </location>
</feature>
<proteinExistence type="predicted"/>
<protein>
    <submittedName>
        <fullName evidence="2">Uncharacterized protein</fullName>
    </submittedName>
</protein>
<organism evidence="2">
    <name type="scientific">Leifsonia sp. NPDC080035</name>
    <dbReference type="NCBI Taxonomy" id="3143936"/>
    <lineage>
        <taxon>Bacteria</taxon>
        <taxon>Bacillati</taxon>
        <taxon>Actinomycetota</taxon>
        <taxon>Actinomycetes</taxon>
        <taxon>Micrococcales</taxon>
        <taxon>Microbacteriaceae</taxon>
        <taxon>Leifsonia</taxon>
    </lineage>
</organism>
<gene>
    <name evidence="2" type="ORF">AAME72_17080</name>
</gene>
<evidence type="ECO:0000256" key="1">
    <source>
        <dbReference type="SAM" id="MobiDB-lite"/>
    </source>
</evidence>
<accession>A0AAU7GCU1</accession>
<dbReference type="RefSeq" id="WP_348787729.1">
    <property type="nucleotide sequence ID" value="NZ_CP157390.1"/>
</dbReference>